<organism evidence="2 3">
    <name type="scientific">Sorghum bicolor</name>
    <name type="common">Sorghum</name>
    <name type="synonym">Sorghum vulgare</name>
    <dbReference type="NCBI Taxonomy" id="4558"/>
    <lineage>
        <taxon>Eukaryota</taxon>
        <taxon>Viridiplantae</taxon>
        <taxon>Streptophyta</taxon>
        <taxon>Embryophyta</taxon>
        <taxon>Tracheophyta</taxon>
        <taxon>Spermatophyta</taxon>
        <taxon>Magnoliopsida</taxon>
        <taxon>Liliopsida</taxon>
        <taxon>Poales</taxon>
        <taxon>Poaceae</taxon>
        <taxon>PACMAD clade</taxon>
        <taxon>Panicoideae</taxon>
        <taxon>Andropogonodae</taxon>
        <taxon>Andropogoneae</taxon>
        <taxon>Sorghinae</taxon>
        <taxon>Sorghum</taxon>
    </lineage>
</organism>
<dbReference type="Proteomes" id="UP000807115">
    <property type="component" value="Chromosome 5"/>
</dbReference>
<comment type="caution">
    <text evidence="2">The sequence shown here is derived from an EMBL/GenBank/DDBJ whole genome shotgun (WGS) entry which is preliminary data.</text>
</comment>
<reference evidence="2" key="2">
    <citation type="submission" date="2020-10" db="EMBL/GenBank/DDBJ databases">
        <authorList>
            <person name="Cooper E.A."/>
            <person name="Brenton Z.W."/>
            <person name="Flinn B.S."/>
            <person name="Jenkins J."/>
            <person name="Shu S."/>
            <person name="Flowers D."/>
            <person name="Luo F."/>
            <person name="Wang Y."/>
            <person name="Xia P."/>
            <person name="Barry K."/>
            <person name="Daum C."/>
            <person name="Lipzen A."/>
            <person name="Yoshinaga Y."/>
            <person name="Schmutz J."/>
            <person name="Saski C."/>
            <person name="Vermerris W."/>
            <person name="Kresovich S."/>
        </authorList>
    </citation>
    <scope>NUCLEOTIDE SEQUENCE</scope>
</reference>
<reference evidence="2" key="1">
    <citation type="journal article" date="2019" name="BMC Genomics">
        <title>A new reference genome for Sorghum bicolor reveals high levels of sequence similarity between sweet and grain genotypes: implications for the genetics of sugar metabolism.</title>
        <authorList>
            <person name="Cooper E.A."/>
            <person name="Brenton Z.W."/>
            <person name="Flinn B.S."/>
            <person name="Jenkins J."/>
            <person name="Shu S."/>
            <person name="Flowers D."/>
            <person name="Luo F."/>
            <person name="Wang Y."/>
            <person name="Xia P."/>
            <person name="Barry K."/>
            <person name="Daum C."/>
            <person name="Lipzen A."/>
            <person name="Yoshinaga Y."/>
            <person name="Schmutz J."/>
            <person name="Saski C."/>
            <person name="Vermerris W."/>
            <person name="Kresovich S."/>
        </authorList>
    </citation>
    <scope>NUCLEOTIDE SEQUENCE</scope>
</reference>
<accession>A0A921UFV4</accession>
<sequence>MDARHGPPGVPAAASLVGDPPLVSTARPKIQSGSSMADPLPLRLRVGRYEGRGQRRQRRACTYGRGSATAVRVQVSRRMKSTPPVQPPSRNARRPPAPASTARRPRRTLAFPRPFSTGSWIP</sequence>
<gene>
    <name evidence="2" type="ORF">BDA96_05G152300</name>
</gene>
<evidence type="ECO:0000313" key="2">
    <source>
        <dbReference type="EMBL" id="KAG0530064.1"/>
    </source>
</evidence>
<dbReference type="AlphaFoldDB" id="A0A921UFV4"/>
<proteinExistence type="predicted"/>
<evidence type="ECO:0000313" key="3">
    <source>
        <dbReference type="Proteomes" id="UP000807115"/>
    </source>
</evidence>
<feature type="region of interest" description="Disordered" evidence="1">
    <location>
        <begin position="1"/>
        <end position="122"/>
    </location>
</feature>
<name>A0A921UFV4_SORBI</name>
<evidence type="ECO:0000256" key="1">
    <source>
        <dbReference type="SAM" id="MobiDB-lite"/>
    </source>
</evidence>
<dbReference type="EMBL" id="CM027684">
    <property type="protein sequence ID" value="KAG0530064.1"/>
    <property type="molecule type" value="Genomic_DNA"/>
</dbReference>
<protein>
    <submittedName>
        <fullName evidence="2">Uncharacterized protein</fullName>
    </submittedName>
</protein>